<feature type="transmembrane region" description="Helical" evidence="1">
    <location>
        <begin position="193"/>
        <end position="216"/>
    </location>
</feature>
<keyword evidence="1" id="KW-0812">Transmembrane</keyword>
<reference evidence="2 3" key="1">
    <citation type="submission" date="2016-10" db="EMBL/GenBank/DDBJ databases">
        <authorList>
            <person name="de Groot N.N."/>
        </authorList>
    </citation>
    <scope>NUCLEOTIDE SEQUENCE [LARGE SCALE GENOMIC DNA]</scope>
    <source>
        <strain evidence="2 3">CGMCC 4.2022</strain>
    </source>
</reference>
<dbReference type="AlphaFoldDB" id="A0A1G9XRI1"/>
<keyword evidence="3" id="KW-1185">Reference proteome</keyword>
<gene>
    <name evidence="2" type="ORF">SAMN05216259_102241</name>
</gene>
<proteinExistence type="predicted"/>
<feature type="transmembrane region" description="Helical" evidence="1">
    <location>
        <begin position="236"/>
        <end position="258"/>
    </location>
</feature>
<dbReference type="STRING" id="310781.SAMN05216259_102241"/>
<protein>
    <recommendedName>
        <fullName evidence="4">Integral membrane protein</fullName>
    </recommendedName>
</protein>
<dbReference type="EMBL" id="FNIE01000002">
    <property type="protein sequence ID" value="SDM99121.1"/>
    <property type="molecule type" value="Genomic_DNA"/>
</dbReference>
<keyword evidence="1" id="KW-1133">Transmembrane helix</keyword>
<evidence type="ECO:0000313" key="3">
    <source>
        <dbReference type="Proteomes" id="UP000199341"/>
    </source>
</evidence>
<keyword evidence="1" id="KW-0472">Membrane</keyword>
<feature type="transmembrane region" description="Helical" evidence="1">
    <location>
        <begin position="56"/>
        <end position="74"/>
    </location>
</feature>
<name>A0A1G9XRI1_9ACTN</name>
<accession>A0A1G9XRI1</accession>
<dbReference type="OrthoDB" id="4350641at2"/>
<evidence type="ECO:0000256" key="1">
    <source>
        <dbReference type="SAM" id="Phobius"/>
    </source>
</evidence>
<dbReference type="Proteomes" id="UP000199341">
    <property type="component" value="Unassembled WGS sequence"/>
</dbReference>
<organism evidence="2 3">
    <name type="scientific">Actinacidiphila guanduensis</name>
    <dbReference type="NCBI Taxonomy" id="310781"/>
    <lineage>
        <taxon>Bacteria</taxon>
        <taxon>Bacillati</taxon>
        <taxon>Actinomycetota</taxon>
        <taxon>Actinomycetes</taxon>
        <taxon>Kitasatosporales</taxon>
        <taxon>Streptomycetaceae</taxon>
        <taxon>Actinacidiphila</taxon>
    </lineage>
</organism>
<evidence type="ECO:0008006" key="4">
    <source>
        <dbReference type="Google" id="ProtNLM"/>
    </source>
</evidence>
<dbReference type="RefSeq" id="WP_107408837.1">
    <property type="nucleotide sequence ID" value="NZ_FNIE01000002.1"/>
</dbReference>
<sequence length="297" mass="30149">MSAIRPAGTFRTRRTAPAVRAAAGVRLLRAGVFAGACVLLAAAGHALASGRAVPPASLAVAWCAVFAFAVPLAGRERRLPGITALLGLGQIVLHTLFSTGQMCASITASPRHGAADSLVAVADRLVCGGRAAHLTPQAARQIVVQAGLDPSHLAGAHLAGASSAMPGMWMPGDPSGPLPAGAHSAAMSLPSMLLSMCSLPMLLGHLLAATAAGWLLRRGEVALWLLIRLSRRGVAGLVALTGTALRWACALLAALAAAAPSARLRTAAAGVPRARHRTVWLRHSVARRGPPAYGLAA</sequence>
<evidence type="ECO:0000313" key="2">
    <source>
        <dbReference type="EMBL" id="SDM99121.1"/>
    </source>
</evidence>